<reference evidence="3" key="1">
    <citation type="submission" date="2019-08" db="EMBL/GenBank/DDBJ databases">
        <title>The improved chromosome-level genome for the pearl oyster Pinctada fucata martensii using PacBio sequencing and Hi-C.</title>
        <authorList>
            <person name="Zheng Z."/>
        </authorList>
    </citation>
    <scope>NUCLEOTIDE SEQUENCE</scope>
    <source>
        <strain evidence="3">ZZ-2019</strain>
        <tissue evidence="3">Adductor muscle</tissue>
    </source>
</reference>
<dbReference type="Proteomes" id="UP001186944">
    <property type="component" value="Unassembled WGS sequence"/>
</dbReference>
<feature type="region of interest" description="Disordered" evidence="2">
    <location>
        <begin position="1"/>
        <end position="23"/>
    </location>
</feature>
<accession>A0AA88XRB0</accession>
<dbReference type="Gene3D" id="3.30.70.1820">
    <property type="entry name" value="L1 transposable element, RRM domain"/>
    <property type="match status" value="1"/>
</dbReference>
<feature type="region of interest" description="Disordered" evidence="2">
    <location>
        <begin position="296"/>
        <end position="332"/>
    </location>
</feature>
<dbReference type="PANTHER" id="PTHR11505">
    <property type="entry name" value="L1 TRANSPOSABLE ELEMENT-RELATED"/>
    <property type="match status" value="1"/>
</dbReference>
<keyword evidence="1" id="KW-0175">Coiled coil</keyword>
<gene>
    <name evidence="3" type="ORF">FSP39_011230</name>
</gene>
<evidence type="ECO:0000256" key="2">
    <source>
        <dbReference type="SAM" id="MobiDB-lite"/>
    </source>
</evidence>
<sequence length="332" mass="37396">MAGICNKGKAEKRMRETSTTSPTQPLFLKKLKTLFTYEGSDSESVYLDAEESDQDIANTVFENIVSDKNMADGSGQSSGQSKGQSEEITHAIVQAFKDPEVTAQLIGALRDEIRKSFREELKNLKSEIERKDVKIKSLESKIDGLEDQIEGLEMYGRRNGVRIYGIPESRGEDTDAIVLQLADDIGAGIPPHALGRSHRVGPADTNRPRPIIAKFVGHNFKVKLLKNKKKLRDNSGRQKIFINEDLTSKRAKWAKRARGWKKDGKLKDTWTRDGVLFVKMPNDAIERINSDRELQRLDNKVNQVQDVPRGSPLQEDMAYNASTDDDSDEEDY</sequence>
<evidence type="ECO:0000313" key="3">
    <source>
        <dbReference type="EMBL" id="KAK3090365.1"/>
    </source>
</evidence>
<organism evidence="3 4">
    <name type="scientific">Pinctada imbricata</name>
    <name type="common">Atlantic pearl-oyster</name>
    <name type="synonym">Pinctada martensii</name>
    <dbReference type="NCBI Taxonomy" id="66713"/>
    <lineage>
        <taxon>Eukaryota</taxon>
        <taxon>Metazoa</taxon>
        <taxon>Spiralia</taxon>
        <taxon>Lophotrochozoa</taxon>
        <taxon>Mollusca</taxon>
        <taxon>Bivalvia</taxon>
        <taxon>Autobranchia</taxon>
        <taxon>Pteriomorphia</taxon>
        <taxon>Pterioida</taxon>
        <taxon>Pterioidea</taxon>
        <taxon>Pteriidae</taxon>
        <taxon>Pinctada</taxon>
    </lineage>
</organism>
<proteinExistence type="predicted"/>
<name>A0AA88XRB0_PINIB</name>
<feature type="compositionally biased region" description="Acidic residues" evidence="2">
    <location>
        <begin position="323"/>
        <end position="332"/>
    </location>
</feature>
<evidence type="ECO:0000313" key="4">
    <source>
        <dbReference type="Proteomes" id="UP001186944"/>
    </source>
</evidence>
<evidence type="ECO:0000256" key="1">
    <source>
        <dbReference type="SAM" id="Coils"/>
    </source>
</evidence>
<dbReference type="AlphaFoldDB" id="A0AA88XRB0"/>
<dbReference type="InterPro" id="IPR004244">
    <property type="entry name" value="Transposase_22"/>
</dbReference>
<feature type="coiled-coil region" evidence="1">
    <location>
        <begin position="114"/>
        <end position="155"/>
    </location>
</feature>
<dbReference type="EMBL" id="VSWD01000010">
    <property type="protein sequence ID" value="KAK3090365.1"/>
    <property type="molecule type" value="Genomic_DNA"/>
</dbReference>
<comment type="caution">
    <text evidence="3">The sequence shown here is derived from an EMBL/GenBank/DDBJ whole genome shotgun (WGS) entry which is preliminary data.</text>
</comment>
<keyword evidence="4" id="KW-1185">Reference proteome</keyword>
<protein>
    <submittedName>
        <fullName evidence="3">Uncharacterized protein</fullName>
    </submittedName>
</protein>